<dbReference type="InterPro" id="IPR015943">
    <property type="entry name" value="WD40/YVTN_repeat-like_dom_sf"/>
</dbReference>
<dbReference type="PANTHER" id="PTHR18763">
    <property type="entry name" value="WD-REPEAT PROTEIN 18"/>
    <property type="match status" value="1"/>
</dbReference>
<dbReference type="GO" id="GO:0006364">
    <property type="term" value="P:rRNA processing"/>
    <property type="evidence" value="ECO:0007669"/>
    <property type="project" value="TreeGrafter"/>
</dbReference>
<dbReference type="SUPFAM" id="SSF50978">
    <property type="entry name" value="WD40 repeat-like"/>
    <property type="match status" value="1"/>
</dbReference>
<dbReference type="AlphaFoldDB" id="A0A9P1CJ99"/>
<protein>
    <submittedName>
        <fullName evidence="6">WD repeat-containing protein 18</fullName>
    </submittedName>
</protein>
<keyword evidence="1 3" id="KW-0853">WD repeat</keyword>
<dbReference type="PANTHER" id="PTHR18763:SF0">
    <property type="entry name" value="WD REPEAT-CONTAINING PROTEIN 18"/>
    <property type="match status" value="1"/>
</dbReference>
<evidence type="ECO:0000256" key="2">
    <source>
        <dbReference type="ARBA" id="ARBA00022737"/>
    </source>
</evidence>
<comment type="caution">
    <text evidence="4">The sequence shown here is derived from an EMBL/GenBank/DDBJ whole genome shotgun (WGS) entry which is preliminary data.</text>
</comment>
<keyword evidence="7" id="KW-1185">Reference proteome</keyword>
<organism evidence="4">
    <name type="scientific">Cladocopium goreaui</name>
    <dbReference type="NCBI Taxonomy" id="2562237"/>
    <lineage>
        <taxon>Eukaryota</taxon>
        <taxon>Sar</taxon>
        <taxon>Alveolata</taxon>
        <taxon>Dinophyceae</taxon>
        <taxon>Suessiales</taxon>
        <taxon>Symbiodiniaceae</taxon>
        <taxon>Cladocopium</taxon>
    </lineage>
</organism>
<evidence type="ECO:0000256" key="1">
    <source>
        <dbReference type="ARBA" id="ARBA00022574"/>
    </source>
</evidence>
<evidence type="ECO:0000313" key="4">
    <source>
        <dbReference type="EMBL" id="CAI3991703.1"/>
    </source>
</evidence>
<evidence type="ECO:0000256" key="3">
    <source>
        <dbReference type="PROSITE-ProRule" id="PRU00221"/>
    </source>
</evidence>
<dbReference type="OrthoDB" id="6252103at2759"/>
<dbReference type="Proteomes" id="UP001152797">
    <property type="component" value="Unassembled WGS sequence"/>
</dbReference>
<dbReference type="EMBL" id="CAMXCT020001623">
    <property type="protein sequence ID" value="CAL1145078.1"/>
    <property type="molecule type" value="Genomic_DNA"/>
</dbReference>
<name>A0A9P1CJ99_9DINO</name>
<dbReference type="GO" id="GO:0005656">
    <property type="term" value="C:nuclear pre-replicative complex"/>
    <property type="evidence" value="ECO:0007669"/>
    <property type="project" value="TreeGrafter"/>
</dbReference>
<dbReference type="InterPro" id="IPR045227">
    <property type="entry name" value="WDR18/Ipi3/RID3"/>
</dbReference>
<accession>A0A9P1CJ99</accession>
<feature type="repeat" description="WD" evidence="3">
    <location>
        <begin position="162"/>
        <end position="207"/>
    </location>
</feature>
<dbReference type="SMART" id="SM00320">
    <property type="entry name" value="WD40"/>
    <property type="match status" value="4"/>
</dbReference>
<dbReference type="InterPro" id="IPR036322">
    <property type="entry name" value="WD40_repeat_dom_sf"/>
</dbReference>
<keyword evidence="2" id="KW-0677">Repeat</keyword>
<dbReference type="EMBL" id="CAMXCT030001623">
    <property type="protein sequence ID" value="CAL4779015.1"/>
    <property type="molecule type" value="Genomic_DNA"/>
</dbReference>
<dbReference type="GO" id="GO:0120330">
    <property type="term" value="C:rixosome complex"/>
    <property type="evidence" value="ECO:0007669"/>
    <property type="project" value="TreeGrafter"/>
</dbReference>
<dbReference type="Gene3D" id="2.130.10.10">
    <property type="entry name" value="YVTN repeat-like/Quinoprotein amine dehydrogenase"/>
    <property type="match status" value="2"/>
</dbReference>
<evidence type="ECO:0000313" key="7">
    <source>
        <dbReference type="Proteomes" id="UP001152797"/>
    </source>
</evidence>
<dbReference type="InterPro" id="IPR019775">
    <property type="entry name" value="WD40_repeat_CS"/>
</dbReference>
<reference evidence="5" key="2">
    <citation type="submission" date="2024-04" db="EMBL/GenBank/DDBJ databases">
        <authorList>
            <person name="Chen Y."/>
            <person name="Shah S."/>
            <person name="Dougan E. K."/>
            <person name="Thang M."/>
            <person name="Chan C."/>
        </authorList>
    </citation>
    <scope>NUCLEOTIDE SEQUENCE [LARGE SCALE GENOMIC DNA]</scope>
</reference>
<feature type="repeat" description="WD" evidence="3">
    <location>
        <begin position="112"/>
        <end position="145"/>
    </location>
</feature>
<dbReference type="EMBL" id="CAMXCT010001623">
    <property type="protein sequence ID" value="CAI3991703.1"/>
    <property type="molecule type" value="Genomic_DNA"/>
</dbReference>
<dbReference type="InterPro" id="IPR001680">
    <property type="entry name" value="WD40_rpt"/>
</dbReference>
<dbReference type="PROSITE" id="PS00678">
    <property type="entry name" value="WD_REPEATS_1"/>
    <property type="match status" value="1"/>
</dbReference>
<reference evidence="4" key="1">
    <citation type="submission" date="2022-10" db="EMBL/GenBank/DDBJ databases">
        <authorList>
            <person name="Chen Y."/>
            <person name="Dougan E. K."/>
            <person name="Chan C."/>
            <person name="Rhodes N."/>
            <person name="Thang M."/>
        </authorList>
    </citation>
    <scope>NUCLEOTIDE SEQUENCE</scope>
</reference>
<feature type="repeat" description="WD" evidence="3">
    <location>
        <begin position="250"/>
        <end position="291"/>
    </location>
</feature>
<gene>
    <name evidence="4" type="ORF">C1SCF055_LOCUS18589</name>
</gene>
<sequence length="412" mass="43983">MEVVLAAHGDGLLATDLRSGALVASYEEGGQVQPNAFGSVDAGGQHIYAVQASKALWQTWDWGSKKVTYRASLPEKITAMAFSQDAAWCFAGAASGTIYVWLASTGSLLRYWPAHFREVTQLLVSSDGGYLVTAAADTNVHVYNLADVLSEPSGHPKPFHSWAGHSLTVTSLCFLGGSSGLHHVVASGSLDRSVRLWDVGTGRPIQSRSLNAQVHSLCAGAAASELVVAGAHGELRSLEVKDFSNEGGVYLGHSSTVLSCAMSLDGSRIASCSEVEGVRVWETRTRQCLAQVHANRDLKVSAVKIVRHLPHLPGLPPFQPFQRLLATGDEMPSVLRCFSGRQLALKQRMAPYTRVEDILEHVHWASGALATKASAASTVSASADLGEQLAAARESEARWAKVATELYKLVAE</sequence>
<dbReference type="PROSITE" id="PS50082">
    <property type="entry name" value="WD_REPEATS_2"/>
    <property type="match status" value="3"/>
</dbReference>
<proteinExistence type="predicted"/>
<dbReference type="Pfam" id="PF00400">
    <property type="entry name" value="WD40"/>
    <property type="match status" value="4"/>
</dbReference>
<dbReference type="GO" id="GO:0006261">
    <property type="term" value="P:DNA-templated DNA replication"/>
    <property type="evidence" value="ECO:0007669"/>
    <property type="project" value="TreeGrafter"/>
</dbReference>
<evidence type="ECO:0000313" key="6">
    <source>
        <dbReference type="EMBL" id="CAL4779015.1"/>
    </source>
</evidence>
<evidence type="ECO:0000313" key="5">
    <source>
        <dbReference type="EMBL" id="CAL1145078.1"/>
    </source>
</evidence>